<dbReference type="Pfam" id="PF02954">
    <property type="entry name" value="HTH_8"/>
    <property type="match status" value="1"/>
</dbReference>
<dbReference type="GO" id="GO:0000160">
    <property type="term" value="P:phosphorelay signal transduction system"/>
    <property type="evidence" value="ECO:0007669"/>
    <property type="project" value="UniProtKB-KW"/>
</dbReference>
<gene>
    <name evidence="12" type="ORF">ENR59_10325</name>
</gene>
<dbReference type="SUPFAM" id="SSF52172">
    <property type="entry name" value="CheY-like"/>
    <property type="match status" value="1"/>
</dbReference>
<comment type="caution">
    <text evidence="12">The sequence shown here is derived from an EMBL/GenBank/DDBJ whole genome shotgun (WGS) entry which is preliminary data.</text>
</comment>
<feature type="domain" description="Response regulatory" evidence="11">
    <location>
        <begin position="9"/>
        <end position="123"/>
    </location>
</feature>
<organism evidence="12">
    <name type="scientific">Fundidesulfovibrio putealis</name>
    <dbReference type="NCBI Taxonomy" id="270496"/>
    <lineage>
        <taxon>Bacteria</taxon>
        <taxon>Pseudomonadati</taxon>
        <taxon>Thermodesulfobacteriota</taxon>
        <taxon>Desulfovibrionia</taxon>
        <taxon>Desulfovibrionales</taxon>
        <taxon>Desulfovibrionaceae</taxon>
        <taxon>Fundidesulfovibrio</taxon>
    </lineage>
</organism>
<evidence type="ECO:0000256" key="6">
    <source>
        <dbReference type="ARBA" id="ARBA00023125"/>
    </source>
</evidence>
<evidence type="ECO:0000259" key="11">
    <source>
        <dbReference type="PROSITE" id="PS50110"/>
    </source>
</evidence>
<dbReference type="FunFam" id="3.40.50.2300:FF:000018">
    <property type="entry name" value="DNA-binding transcriptional regulator NtrC"/>
    <property type="match status" value="1"/>
</dbReference>
<evidence type="ECO:0000313" key="12">
    <source>
        <dbReference type="EMBL" id="HGG93328.1"/>
    </source>
</evidence>
<evidence type="ECO:0000256" key="8">
    <source>
        <dbReference type="PROSITE-ProRule" id="PRU00169"/>
    </source>
</evidence>
<dbReference type="InterPro" id="IPR002078">
    <property type="entry name" value="Sigma_54_int"/>
</dbReference>
<accession>A0A7C4EJ65</accession>
<keyword evidence="7" id="KW-0804">Transcription</keyword>
<evidence type="ECO:0000256" key="7">
    <source>
        <dbReference type="ARBA" id="ARBA00023163"/>
    </source>
</evidence>
<dbReference type="PROSITE" id="PS00688">
    <property type="entry name" value="SIGMA54_INTERACT_3"/>
    <property type="match status" value="1"/>
</dbReference>
<keyword evidence="4" id="KW-0902">Two-component regulatory system</keyword>
<dbReference type="InterPro" id="IPR001789">
    <property type="entry name" value="Sig_transdc_resp-reg_receiver"/>
</dbReference>
<dbReference type="Pfam" id="PF00158">
    <property type="entry name" value="Sigma54_activat"/>
    <property type="match status" value="1"/>
</dbReference>
<dbReference type="PROSITE" id="PS00676">
    <property type="entry name" value="SIGMA54_INTERACT_2"/>
    <property type="match status" value="1"/>
</dbReference>
<dbReference type="FunFam" id="3.40.50.300:FF:000006">
    <property type="entry name" value="DNA-binding transcriptional regulator NtrC"/>
    <property type="match status" value="1"/>
</dbReference>
<dbReference type="InterPro" id="IPR025943">
    <property type="entry name" value="Sigma_54_int_dom_ATP-bd_2"/>
</dbReference>
<dbReference type="InterPro" id="IPR002197">
    <property type="entry name" value="HTH_Fis"/>
</dbReference>
<dbReference type="InterPro" id="IPR025944">
    <property type="entry name" value="Sigma_54_int_dom_CS"/>
</dbReference>
<dbReference type="Pfam" id="PF25601">
    <property type="entry name" value="AAA_lid_14"/>
    <property type="match status" value="1"/>
</dbReference>
<dbReference type="EMBL" id="DSRP01000718">
    <property type="protein sequence ID" value="HGG93328.1"/>
    <property type="molecule type" value="Genomic_DNA"/>
</dbReference>
<dbReference type="PROSITE" id="PS50045">
    <property type="entry name" value="SIGMA54_INTERACT_4"/>
    <property type="match status" value="1"/>
</dbReference>
<feature type="compositionally biased region" description="Low complexity" evidence="9">
    <location>
        <begin position="138"/>
        <end position="153"/>
    </location>
</feature>
<dbReference type="PROSITE" id="PS50110">
    <property type="entry name" value="RESPONSE_REGULATORY"/>
    <property type="match status" value="1"/>
</dbReference>
<dbReference type="SMART" id="SM00382">
    <property type="entry name" value="AAA"/>
    <property type="match status" value="1"/>
</dbReference>
<dbReference type="Gene3D" id="3.40.50.300">
    <property type="entry name" value="P-loop containing nucleotide triphosphate hydrolases"/>
    <property type="match status" value="1"/>
</dbReference>
<dbReference type="Gene3D" id="1.10.8.60">
    <property type="match status" value="1"/>
</dbReference>
<keyword evidence="5" id="KW-0805">Transcription regulation</keyword>
<evidence type="ECO:0000256" key="5">
    <source>
        <dbReference type="ARBA" id="ARBA00023015"/>
    </source>
</evidence>
<dbReference type="PROSITE" id="PS00675">
    <property type="entry name" value="SIGMA54_INTERACT_1"/>
    <property type="match status" value="1"/>
</dbReference>
<dbReference type="PANTHER" id="PTHR32071">
    <property type="entry name" value="TRANSCRIPTIONAL REGULATORY PROTEIN"/>
    <property type="match status" value="1"/>
</dbReference>
<keyword evidence="3" id="KW-0067">ATP-binding</keyword>
<keyword evidence="2" id="KW-0547">Nucleotide-binding</keyword>
<feature type="region of interest" description="Disordered" evidence="9">
    <location>
        <begin position="138"/>
        <end position="158"/>
    </location>
</feature>
<keyword evidence="1 8" id="KW-0597">Phosphoprotein</keyword>
<dbReference type="SMART" id="SM00448">
    <property type="entry name" value="REC"/>
    <property type="match status" value="1"/>
</dbReference>
<feature type="modified residue" description="4-aspartylphosphate" evidence="8">
    <location>
        <position position="58"/>
    </location>
</feature>
<dbReference type="AlphaFoldDB" id="A0A7C4EJ65"/>
<dbReference type="GO" id="GO:0043565">
    <property type="term" value="F:sequence-specific DNA binding"/>
    <property type="evidence" value="ECO:0007669"/>
    <property type="project" value="InterPro"/>
</dbReference>
<evidence type="ECO:0000256" key="3">
    <source>
        <dbReference type="ARBA" id="ARBA00022840"/>
    </source>
</evidence>
<feature type="domain" description="Sigma-54 factor interaction" evidence="10">
    <location>
        <begin position="162"/>
        <end position="387"/>
    </location>
</feature>
<protein>
    <submittedName>
        <fullName evidence="12">Sigma-54-dependent Fis family transcriptional regulator</fullName>
    </submittedName>
</protein>
<sequence length="473" mass="51802">MAQQHARKSILVVDDDPHIQEVLEVRLTSAGYDVIMASDGQEALDALKDAHVDLVISDIRMPVMDGLQLKTRLDVEAPHLPVIFLTAYGSIQDAVQAIKSGAVDYLTKPFEGLELLDKVSKVLSQAAPAAKAAAPAAQAHKPAASSSSAASAADGGMWQTTSPRMKELAQMVDKVAARDVNVLLLGESGTGKERIAHLIHERSPRRDHPLVIVDCGSTPASLLESELFGHVKGSFTHAVRDKKGLIEEAHKGTLFLDEIGNISMEMQVRLLRFLENRKIRRIGDTREIAVDCRVIAATNADLAQDVASGDFREDLYYRLRVVTINVPPLRERKEDIPLLAGHFAASFCKAQGMDPVRLPRETVDYMLAYSWPGNIRELKNAIEAGIVLCKDGVLTPEDLQIAPAIRPAASTEALSLDESEKQAIIRALEKSDWVQKDAAPLLGVSRRALNYKIQKYGIEIPTRRRGGKIQYPS</sequence>
<dbReference type="GO" id="GO:0005524">
    <property type="term" value="F:ATP binding"/>
    <property type="evidence" value="ECO:0007669"/>
    <property type="project" value="UniProtKB-KW"/>
</dbReference>
<reference evidence="12" key="1">
    <citation type="journal article" date="2020" name="mSystems">
        <title>Genome- and Community-Level Interaction Insights into Carbon Utilization and Element Cycling Functions of Hydrothermarchaeota in Hydrothermal Sediment.</title>
        <authorList>
            <person name="Zhou Z."/>
            <person name="Liu Y."/>
            <person name="Xu W."/>
            <person name="Pan J."/>
            <person name="Luo Z.H."/>
            <person name="Li M."/>
        </authorList>
    </citation>
    <scope>NUCLEOTIDE SEQUENCE [LARGE SCALE GENOMIC DNA]</scope>
    <source>
        <strain evidence="12">SpSt-413</strain>
    </source>
</reference>
<dbReference type="Pfam" id="PF00072">
    <property type="entry name" value="Response_reg"/>
    <property type="match status" value="1"/>
</dbReference>
<keyword evidence="6" id="KW-0238">DNA-binding</keyword>
<proteinExistence type="predicted"/>
<evidence type="ECO:0000256" key="1">
    <source>
        <dbReference type="ARBA" id="ARBA00022553"/>
    </source>
</evidence>
<evidence type="ECO:0000259" key="10">
    <source>
        <dbReference type="PROSITE" id="PS50045"/>
    </source>
</evidence>
<name>A0A7C4EJ65_9BACT</name>
<evidence type="ECO:0000256" key="9">
    <source>
        <dbReference type="SAM" id="MobiDB-lite"/>
    </source>
</evidence>
<evidence type="ECO:0000256" key="2">
    <source>
        <dbReference type="ARBA" id="ARBA00022741"/>
    </source>
</evidence>
<dbReference type="SUPFAM" id="SSF46689">
    <property type="entry name" value="Homeodomain-like"/>
    <property type="match status" value="1"/>
</dbReference>
<evidence type="ECO:0000256" key="4">
    <source>
        <dbReference type="ARBA" id="ARBA00023012"/>
    </source>
</evidence>
<dbReference type="InterPro" id="IPR003593">
    <property type="entry name" value="AAA+_ATPase"/>
</dbReference>
<dbReference type="InterPro" id="IPR027417">
    <property type="entry name" value="P-loop_NTPase"/>
</dbReference>
<dbReference type="InterPro" id="IPR009057">
    <property type="entry name" value="Homeodomain-like_sf"/>
</dbReference>
<dbReference type="Gene3D" id="3.40.50.2300">
    <property type="match status" value="1"/>
</dbReference>
<dbReference type="SUPFAM" id="SSF52540">
    <property type="entry name" value="P-loop containing nucleoside triphosphate hydrolases"/>
    <property type="match status" value="1"/>
</dbReference>
<dbReference type="PRINTS" id="PR01590">
    <property type="entry name" value="HTHFIS"/>
</dbReference>
<dbReference type="InterPro" id="IPR058031">
    <property type="entry name" value="AAA_lid_NorR"/>
</dbReference>
<dbReference type="GO" id="GO:0006355">
    <property type="term" value="P:regulation of DNA-templated transcription"/>
    <property type="evidence" value="ECO:0007669"/>
    <property type="project" value="InterPro"/>
</dbReference>
<dbReference type="Gene3D" id="1.10.10.60">
    <property type="entry name" value="Homeodomain-like"/>
    <property type="match status" value="1"/>
</dbReference>
<dbReference type="CDD" id="cd17574">
    <property type="entry name" value="REC_OmpR"/>
    <property type="match status" value="1"/>
</dbReference>
<dbReference type="CDD" id="cd00009">
    <property type="entry name" value="AAA"/>
    <property type="match status" value="1"/>
</dbReference>
<dbReference type="InterPro" id="IPR011006">
    <property type="entry name" value="CheY-like_superfamily"/>
</dbReference>
<dbReference type="InterPro" id="IPR025662">
    <property type="entry name" value="Sigma_54_int_dom_ATP-bd_1"/>
</dbReference>